<dbReference type="OrthoDB" id="5572373at2"/>
<reference evidence="2" key="1">
    <citation type="submission" date="2016-10" db="EMBL/GenBank/DDBJ databases">
        <authorList>
            <person name="Varghese N."/>
        </authorList>
    </citation>
    <scope>NUCLEOTIDE SEQUENCE [LARGE SCALE GENOMIC DNA]</scope>
    <source>
        <strain evidence="2">DSM 45096 / BCRC 16803 / CGMCC 4.1857 / CIP 109030 / JCM 12277 / KCTC 19219 / NBRC 100920 / 33214</strain>
    </source>
</reference>
<evidence type="ECO:0000313" key="1">
    <source>
        <dbReference type="EMBL" id="SEK49243.1"/>
    </source>
</evidence>
<dbReference type="AlphaFoldDB" id="A0A1H7HFY5"/>
<protein>
    <submittedName>
        <fullName evidence="1">Uncharacterized protein</fullName>
    </submittedName>
</protein>
<dbReference type="EMBL" id="FOAZ01000002">
    <property type="protein sequence ID" value="SEK49243.1"/>
    <property type="molecule type" value="Genomic_DNA"/>
</dbReference>
<dbReference type="Proteomes" id="UP000183015">
    <property type="component" value="Unassembled WGS sequence"/>
</dbReference>
<evidence type="ECO:0000313" key="2">
    <source>
        <dbReference type="Proteomes" id="UP000183015"/>
    </source>
</evidence>
<gene>
    <name evidence="1" type="ORF">SAMN05414137_102199</name>
</gene>
<sequence>MLNNLACEAAAWPVPGPYPFRPAPGGLLYWAGNYSGDQCFWLTEGDDPDHWRRYDLGVARFLLLALSGEDPTLNLLGLADSTAPLWVPEPDTDPTDAQR</sequence>
<organism evidence="1 2">
    <name type="scientific">Streptacidiphilus jiangxiensis</name>
    <dbReference type="NCBI Taxonomy" id="235985"/>
    <lineage>
        <taxon>Bacteria</taxon>
        <taxon>Bacillati</taxon>
        <taxon>Actinomycetota</taxon>
        <taxon>Actinomycetes</taxon>
        <taxon>Kitasatosporales</taxon>
        <taxon>Streptomycetaceae</taxon>
        <taxon>Streptacidiphilus</taxon>
    </lineage>
</organism>
<proteinExistence type="predicted"/>
<dbReference type="RefSeq" id="WP_052438753.1">
    <property type="nucleotide sequence ID" value="NZ_BBPN01000014.1"/>
</dbReference>
<name>A0A1H7HFY5_STRJI</name>
<accession>A0A1H7HFY5</accession>
<keyword evidence="2" id="KW-1185">Reference proteome</keyword>